<name>I4VS80_9GAMM</name>
<proteinExistence type="predicted"/>
<organism evidence="1 2">
    <name type="scientific">Rhodanobacter fulvus Jip2</name>
    <dbReference type="NCBI Taxonomy" id="1163408"/>
    <lineage>
        <taxon>Bacteria</taxon>
        <taxon>Pseudomonadati</taxon>
        <taxon>Pseudomonadota</taxon>
        <taxon>Gammaproteobacteria</taxon>
        <taxon>Lysobacterales</taxon>
        <taxon>Rhodanobacteraceae</taxon>
        <taxon>Rhodanobacter</taxon>
    </lineage>
</organism>
<protein>
    <submittedName>
        <fullName evidence="1">Uncharacterized protein</fullName>
    </submittedName>
</protein>
<keyword evidence="2" id="KW-1185">Reference proteome</keyword>
<sequence>MELIALDPGQSMLKWWQPTSGQWALLEQLNAGLLAGSTLPPTAWRCEKAHDGDTTSRLFLPTSHGLACVQLDLLRLGYRVGYAGGGACCGAPIRWRNGIWAVLRSPSGQLHLQEADPSSGSAGQVVAVDGTVGEESFAAPTCVARQIIWPGVHGKLVLEVAADGSLSAEYRLWPAGIEPRFDFGSPYLSRDGQLWQTCWSEGDGSYAYLRLDGREVEPRLASAPRACTGQINYRLSMRMKLAPWDDPEHGSDANSRFLFVPLLESVVDAAAIGLRMETTDGLETVLLSQERQRAVLEIQSDRVAEQRLFVMNVPKPWTGRVFVHDHKLWFWHPELKQIVGWELVA</sequence>
<reference evidence="1 2" key="1">
    <citation type="journal article" date="2012" name="J. Bacteriol.">
        <title>Genome sequences for six rhodanobacter strains, isolated from soils and the terrestrial subsurface, with variable denitrification capabilities.</title>
        <authorList>
            <person name="Kostka J.E."/>
            <person name="Green S.J."/>
            <person name="Rishishwar L."/>
            <person name="Prakash O."/>
            <person name="Katz L.S."/>
            <person name="Marino-Ramirez L."/>
            <person name="Jordan I.K."/>
            <person name="Munk C."/>
            <person name="Ivanova N."/>
            <person name="Mikhailova N."/>
            <person name="Watson D.B."/>
            <person name="Brown S.D."/>
            <person name="Palumbo A.V."/>
            <person name="Brooks S.C."/>
        </authorList>
    </citation>
    <scope>NUCLEOTIDE SEQUENCE [LARGE SCALE GENOMIC DNA]</scope>
    <source>
        <strain evidence="2">Jip2T</strain>
    </source>
</reference>
<evidence type="ECO:0000313" key="1">
    <source>
        <dbReference type="EMBL" id="EIL90071.1"/>
    </source>
</evidence>
<dbReference type="PATRIC" id="fig|1163408.3.peg.1565"/>
<accession>I4VS80</accession>
<dbReference type="AlphaFoldDB" id="I4VS80"/>
<comment type="caution">
    <text evidence="1">The sequence shown here is derived from an EMBL/GenBank/DDBJ whole genome shotgun (WGS) entry which is preliminary data.</text>
</comment>
<dbReference type="STRING" id="1163408.UU9_07641"/>
<dbReference type="Proteomes" id="UP000004210">
    <property type="component" value="Unassembled WGS sequence"/>
</dbReference>
<gene>
    <name evidence="1" type="ORF">UU9_07641</name>
</gene>
<evidence type="ECO:0000313" key="2">
    <source>
        <dbReference type="Proteomes" id="UP000004210"/>
    </source>
</evidence>
<dbReference type="EMBL" id="AJXU01000029">
    <property type="protein sequence ID" value="EIL90071.1"/>
    <property type="molecule type" value="Genomic_DNA"/>
</dbReference>